<evidence type="ECO:0000313" key="1">
    <source>
        <dbReference type="EMBL" id="QOC75480.1"/>
    </source>
</evidence>
<proteinExistence type="predicted"/>
<gene>
    <name evidence="1" type="ORF">p15S04829-4_00162</name>
</gene>
<name>A0A7L7TMS5_ECOLX</name>
<sequence>MYMTGQEINDKKKEYLELLDREENEQIYQTYLEENTMFIPREFEQNHGIHFSTVFRVMTPTY</sequence>
<dbReference type="AlphaFoldDB" id="A0A7L7TMS5"/>
<protein>
    <submittedName>
        <fullName evidence="1">Uncharacterized protein</fullName>
    </submittedName>
</protein>
<dbReference type="EMBL" id="MT586603">
    <property type="protein sequence ID" value="QOC75480.1"/>
    <property type="molecule type" value="Genomic_DNA"/>
</dbReference>
<accession>A0A7L7TMS5</accession>
<organism evidence="1">
    <name type="scientific">Escherichia coli</name>
    <dbReference type="NCBI Taxonomy" id="562"/>
    <lineage>
        <taxon>Bacteria</taxon>
        <taxon>Pseudomonadati</taxon>
        <taxon>Pseudomonadota</taxon>
        <taxon>Gammaproteobacteria</taxon>
        <taxon>Enterobacterales</taxon>
        <taxon>Enterobacteriaceae</taxon>
        <taxon>Escherichia</taxon>
    </lineage>
</organism>
<reference evidence="1" key="1">
    <citation type="submission" date="2020-06" db="EMBL/GenBank/DDBJ databases">
        <title>Horsing around: Escherichia coli ST1250 of equine origin harbouring epidemic IncHI1/ST9 plasmid with blaCTX-M-1 and an operon for short-chain fructooligosaccharides metabolism.</title>
        <authorList>
            <person name="Valcek A."/>
            <person name="Sismova P."/>
            <person name="Nesporova K."/>
            <person name="Petersen-Overballe S."/>
            <person name="Bitar I."/>
            <person name="Jamborova I."/>
            <person name="Kant A."/>
            <person name="Hrabak J."/>
            <person name="Wagenaar J.A."/>
            <person name="Madec J.-Y."/>
            <person name="Damborg P."/>
            <person name="van Duijkeren E."/>
            <person name="Ewers C."/>
            <person name="Hordijk J."/>
            <person name="Hasman H."/>
            <person name="Brouwer M.S.M."/>
            <person name="Dolejska M."/>
        </authorList>
    </citation>
    <scope>NUCLEOTIDE SEQUENCE</scope>
    <source>
        <strain evidence="1">15S04829-4</strain>
        <plasmid evidence="1">p15S04829-4</plasmid>
    </source>
</reference>
<geneLocation type="plasmid" evidence="1">
    <name>p15S04829-4</name>
</geneLocation>
<keyword evidence="1" id="KW-0614">Plasmid</keyword>